<evidence type="ECO:0000313" key="2">
    <source>
        <dbReference type="Proteomes" id="UP001417504"/>
    </source>
</evidence>
<protein>
    <submittedName>
        <fullName evidence="1">Uncharacterized protein</fullName>
    </submittedName>
</protein>
<dbReference type="Proteomes" id="UP001417504">
    <property type="component" value="Unassembled WGS sequence"/>
</dbReference>
<accession>A0AAP0NQW3</accession>
<proteinExistence type="predicted"/>
<organism evidence="1 2">
    <name type="scientific">Stephania japonica</name>
    <dbReference type="NCBI Taxonomy" id="461633"/>
    <lineage>
        <taxon>Eukaryota</taxon>
        <taxon>Viridiplantae</taxon>
        <taxon>Streptophyta</taxon>
        <taxon>Embryophyta</taxon>
        <taxon>Tracheophyta</taxon>
        <taxon>Spermatophyta</taxon>
        <taxon>Magnoliopsida</taxon>
        <taxon>Ranunculales</taxon>
        <taxon>Menispermaceae</taxon>
        <taxon>Menispermoideae</taxon>
        <taxon>Cissampelideae</taxon>
        <taxon>Stephania</taxon>
    </lineage>
</organism>
<gene>
    <name evidence="1" type="ORF">Sjap_014905</name>
</gene>
<dbReference type="EMBL" id="JBBNAE010000006">
    <property type="protein sequence ID" value="KAK9115958.1"/>
    <property type="molecule type" value="Genomic_DNA"/>
</dbReference>
<reference evidence="1 2" key="1">
    <citation type="submission" date="2024-01" db="EMBL/GenBank/DDBJ databases">
        <title>Genome assemblies of Stephania.</title>
        <authorList>
            <person name="Yang L."/>
        </authorList>
    </citation>
    <scope>NUCLEOTIDE SEQUENCE [LARGE SCALE GENOMIC DNA]</scope>
    <source>
        <strain evidence="1">QJT</strain>
        <tissue evidence="1">Leaf</tissue>
    </source>
</reference>
<comment type="caution">
    <text evidence="1">The sequence shown here is derived from an EMBL/GenBank/DDBJ whole genome shotgun (WGS) entry which is preliminary data.</text>
</comment>
<evidence type="ECO:0000313" key="1">
    <source>
        <dbReference type="EMBL" id="KAK9115958.1"/>
    </source>
</evidence>
<sequence>MEASILSKTFMEAKLLKMSNMKVVPKPKTFMPFDNLVAPSPALFLRCLSVFASTTLFQMPTLPNTDSRLQDCH</sequence>
<keyword evidence="2" id="KW-1185">Reference proteome</keyword>
<dbReference type="AlphaFoldDB" id="A0AAP0NQW3"/>
<name>A0AAP0NQW3_9MAGN</name>